<feature type="region of interest" description="Disordered" evidence="1">
    <location>
        <begin position="97"/>
        <end position="117"/>
    </location>
</feature>
<dbReference type="AlphaFoldDB" id="A0A7J7MZ74"/>
<protein>
    <submittedName>
        <fullName evidence="2">Uncharacterized protein</fullName>
    </submittedName>
</protein>
<evidence type="ECO:0000313" key="3">
    <source>
        <dbReference type="Proteomes" id="UP000541444"/>
    </source>
</evidence>
<dbReference type="EMBL" id="JACGCM010001166">
    <property type="protein sequence ID" value="KAF6160193.1"/>
    <property type="molecule type" value="Genomic_DNA"/>
</dbReference>
<evidence type="ECO:0000256" key="1">
    <source>
        <dbReference type="SAM" id="MobiDB-lite"/>
    </source>
</evidence>
<reference evidence="2 3" key="1">
    <citation type="journal article" date="2020" name="IScience">
        <title>Genome Sequencing of the Endangered Kingdonia uniflora (Circaeasteraceae, Ranunculales) Reveals Potential Mechanisms of Evolutionary Specialization.</title>
        <authorList>
            <person name="Sun Y."/>
            <person name="Deng T."/>
            <person name="Zhang A."/>
            <person name="Moore M.J."/>
            <person name="Landis J.B."/>
            <person name="Lin N."/>
            <person name="Zhang H."/>
            <person name="Zhang X."/>
            <person name="Huang J."/>
            <person name="Zhang X."/>
            <person name="Sun H."/>
            <person name="Wang H."/>
        </authorList>
    </citation>
    <scope>NUCLEOTIDE SEQUENCE [LARGE SCALE GENOMIC DNA]</scope>
    <source>
        <strain evidence="2">TB1705</strain>
        <tissue evidence="2">Leaf</tissue>
    </source>
</reference>
<accession>A0A7J7MZ74</accession>
<dbReference type="Proteomes" id="UP000541444">
    <property type="component" value="Unassembled WGS sequence"/>
</dbReference>
<evidence type="ECO:0000313" key="2">
    <source>
        <dbReference type="EMBL" id="KAF6160193.1"/>
    </source>
</evidence>
<name>A0A7J7MZ74_9MAGN</name>
<organism evidence="2 3">
    <name type="scientific">Kingdonia uniflora</name>
    <dbReference type="NCBI Taxonomy" id="39325"/>
    <lineage>
        <taxon>Eukaryota</taxon>
        <taxon>Viridiplantae</taxon>
        <taxon>Streptophyta</taxon>
        <taxon>Embryophyta</taxon>
        <taxon>Tracheophyta</taxon>
        <taxon>Spermatophyta</taxon>
        <taxon>Magnoliopsida</taxon>
        <taxon>Ranunculales</taxon>
        <taxon>Circaeasteraceae</taxon>
        <taxon>Kingdonia</taxon>
    </lineage>
</organism>
<proteinExistence type="predicted"/>
<gene>
    <name evidence="2" type="ORF">GIB67_016629</name>
</gene>
<keyword evidence="3" id="KW-1185">Reference proteome</keyword>
<sequence>MANDTVLLGYLVAVVDLDEASLYDWVYAIFASLYHGLDIAVTTRESARDARRLQELTDENATLRRYLDSVDKQLYEHDLHLRRGLDVRVVQLPAGGGARMRQRGSGLRTRGGGTSRRSRVLEMIE</sequence>
<comment type="caution">
    <text evidence="2">The sequence shown here is derived from an EMBL/GenBank/DDBJ whole genome shotgun (WGS) entry which is preliminary data.</text>
</comment>